<evidence type="ECO:0000313" key="2">
    <source>
        <dbReference type="Proteomes" id="UP000009168"/>
    </source>
</evidence>
<dbReference type="OrthoDB" id="120976at2759"/>
<name>W7XF16_TETTS</name>
<dbReference type="AlphaFoldDB" id="W7XF16"/>
<organism evidence="1 2">
    <name type="scientific">Tetrahymena thermophila (strain SB210)</name>
    <dbReference type="NCBI Taxonomy" id="312017"/>
    <lineage>
        <taxon>Eukaryota</taxon>
        <taxon>Sar</taxon>
        <taxon>Alveolata</taxon>
        <taxon>Ciliophora</taxon>
        <taxon>Intramacronucleata</taxon>
        <taxon>Oligohymenophorea</taxon>
        <taxon>Hymenostomatida</taxon>
        <taxon>Tetrahymenina</taxon>
        <taxon>Tetrahymenidae</taxon>
        <taxon>Tetrahymena</taxon>
    </lineage>
</organism>
<dbReference type="EMBL" id="GG662845">
    <property type="protein sequence ID" value="EWS76392.1"/>
    <property type="molecule type" value="Genomic_DNA"/>
</dbReference>
<dbReference type="KEGG" id="tet:TTHERM_000024089"/>
<keyword evidence="2" id="KW-1185">Reference proteome</keyword>
<evidence type="ECO:0000313" key="1">
    <source>
        <dbReference type="EMBL" id="EWS76392.1"/>
    </source>
</evidence>
<protein>
    <recommendedName>
        <fullName evidence="3">Kinase domain protein</fullName>
    </recommendedName>
</protein>
<accession>W7XF16</accession>
<dbReference type="InterPro" id="IPR032675">
    <property type="entry name" value="LRR_dom_sf"/>
</dbReference>
<dbReference type="GeneID" id="24436857"/>
<gene>
    <name evidence="1" type="ORF">TTHERM_000024089</name>
</gene>
<proteinExistence type="predicted"/>
<dbReference type="SUPFAM" id="SSF52047">
    <property type="entry name" value="RNI-like"/>
    <property type="match status" value="1"/>
</dbReference>
<dbReference type="InParanoid" id="W7XF16"/>
<reference evidence="2" key="1">
    <citation type="journal article" date="2006" name="PLoS Biol.">
        <title>Macronuclear genome sequence of the ciliate Tetrahymena thermophila, a model eukaryote.</title>
        <authorList>
            <person name="Eisen J.A."/>
            <person name="Coyne R.S."/>
            <person name="Wu M."/>
            <person name="Wu D."/>
            <person name="Thiagarajan M."/>
            <person name="Wortman J.R."/>
            <person name="Badger J.H."/>
            <person name="Ren Q."/>
            <person name="Amedeo P."/>
            <person name="Jones K.M."/>
            <person name="Tallon L.J."/>
            <person name="Delcher A.L."/>
            <person name="Salzberg S.L."/>
            <person name="Silva J.C."/>
            <person name="Haas B.J."/>
            <person name="Majoros W.H."/>
            <person name="Farzad M."/>
            <person name="Carlton J.M."/>
            <person name="Smith R.K. Jr."/>
            <person name="Garg J."/>
            <person name="Pearlman R.E."/>
            <person name="Karrer K.M."/>
            <person name="Sun L."/>
            <person name="Manning G."/>
            <person name="Elde N.C."/>
            <person name="Turkewitz A.P."/>
            <person name="Asai D.J."/>
            <person name="Wilkes D.E."/>
            <person name="Wang Y."/>
            <person name="Cai H."/>
            <person name="Collins K."/>
            <person name="Stewart B.A."/>
            <person name="Lee S.R."/>
            <person name="Wilamowska K."/>
            <person name="Weinberg Z."/>
            <person name="Ruzzo W.L."/>
            <person name="Wloga D."/>
            <person name="Gaertig J."/>
            <person name="Frankel J."/>
            <person name="Tsao C.-C."/>
            <person name="Gorovsky M.A."/>
            <person name="Keeling P.J."/>
            <person name="Waller R.F."/>
            <person name="Patron N.J."/>
            <person name="Cherry J.M."/>
            <person name="Stover N.A."/>
            <person name="Krieger C.J."/>
            <person name="del Toro C."/>
            <person name="Ryder H.F."/>
            <person name="Williamson S.C."/>
            <person name="Barbeau R.A."/>
            <person name="Hamilton E.P."/>
            <person name="Orias E."/>
        </authorList>
    </citation>
    <scope>NUCLEOTIDE SEQUENCE [LARGE SCALE GENOMIC DNA]</scope>
    <source>
        <strain evidence="2">SB210</strain>
    </source>
</reference>
<dbReference type="Gene3D" id="3.80.10.10">
    <property type="entry name" value="Ribonuclease Inhibitor"/>
    <property type="match status" value="1"/>
</dbReference>
<sequence length="214" mass="25133">MIIIDSKKNQLVDLFLLKQNFTLKRKQIYNQQIFIIYNKLQQALYSQIYYQIQQKLINQKEQIYQILQKFGSLIDIQNNLFAVNQLNLNQQNNQIEKINLIKIIIFIQRNQDLKDFDAGDIGVIASNFKNIQNLCLDLSNNQITNDGFSYLLSDIQKCKHLCNLQINLSNNQIDLNSLIEEQICQLKIKSYEIQLNGNKHQGKVKQSFSFNQKS</sequence>
<dbReference type="Proteomes" id="UP000009168">
    <property type="component" value="Unassembled WGS sequence"/>
</dbReference>
<dbReference type="RefSeq" id="XP_012651176.1">
    <property type="nucleotide sequence ID" value="XM_012795722.1"/>
</dbReference>
<evidence type="ECO:0008006" key="3">
    <source>
        <dbReference type="Google" id="ProtNLM"/>
    </source>
</evidence>